<dbReference type="RefSeq" id="WP_192479579.1">
    <property type="nucleotide sequence ID" value="NZ_VKME01000079.1"/>
</dbReference>
<protein>
    <recommendedName>
        <fullName evidence="4">Flagellar hook-associated protein 2</fullName>
    </recommendedName>
    <alternativeName>
        <fullName evidence="9">Filament cap protein</fullName>
    </alternativeName>
    <alternativeName>
        <fullName evidence="8">Flagellar cap protein</fullName>
    </alternativeName>
</protein>
<evidence type="ECO:0000256" key="4">
    <source>
        <dbReference type="ARBA" id="ARBA00016246"/>
    </source>
</evidence>
<evidence type="ECO:0000259" key="12">
    <source>
        <dbReference type="Pfam" id="PF07195"/>
    </source>
</evidence>
<dbReference type="Proteomes" id="UP000656723">
    <property type="component" value="Unassembled WGS sequence"/>
</dbReference>
<feature type="domain" description="Flagellar hook-associated protein 2 N-terminal" evidence="11">
    <location>
        <begin position="11"/>
        <end position="106"/>
    </location>
</feature>
<keyword evidence="6" id="KW-0975">Bacterial flagellum</keyword>
<dbReference type="AlphaFoldDB" id="A0A8I0MS04"/>
<comment type="caution">
    <text evidence="13">The sequence shown here is derived from an EMBL/GenBank/DDBJ whole genome shotgun (WGS) entry which is preliminary data.</text>
</comment>
<dbReference type="PANTHER" id="PTHR30288">
    <property type="entry name" value="FLAGELLAR CAP/ASSEMBLY PROTEIN FLID"/>
    <property type="match status" value="1"/>
</dbReference>
<comment type="subunit">
    <text evidence="3">Homopentamer.</text>
</comment>
<evidence type="ECO:0000259" key="11">
    <source>
        <dbReference type="Pfam" id="PF02465"/>
    </source>
</evidence>
<feature type="domain" description="Flagellar hook-associated protein 2 C-terminal" evidence="12">
    <location>
        <begin position="226"/>
        <end position="302"/>
    </location>
</feature>
<dbReference type="InterPro" id="IPR040026">
    <property type="entry name" value="FliD"/>
</dbReference>
<feature type="compositionally biased region" description="Polar residues" evidence="10">
    <location>
        <begin position="125"/>
        <end position="134"/>
    </location>
</feature>
<comment type="subcellular location">
    <subcellularLocation>
        <location evidence="1">Bacterial flagellum</location>
    </subcellularLocation>
</comment>
<evidence type="ECO:0000256" key="10">
    <source>
        <dbReference type="SAM" id="MobiDB-lite"/>
    </source>
</evidence>
<dbReference type="InterPro" id="IPR010809">
    <property type="entry name" value="FliD_C"/>
</dbReference>
<dbReference type="PANTHER" id="PTHR30288:SF0">
    <property type="entry name" value="FLAGELLAR HOOK-ASSOCIATED PROTEIN 2"/>
    <property type="match status" value="1"/>
</dbReference>
<evidence type="ECO:0000313" key="13">
    <source>
        <dbReference type="EMBL" id="MBE0131872.1"/>
    </source>
</evidence>
<comment type="function">
    <text evidence="7">Required for the morphogenesis and for the elongation of the flagellar filament by facilitating polymerization of the flagellin monomers at the tip of growing filament. Forms a capping structure, which prevents flagellin subunits (transported through the central channel of the flagellum) from leaking out without polymerization at the distal end.</text>
</comment>
<dbReference type="NCBIfam" id="NF005955">
    <property type="entry name" value="PRK08032.1"/>
    <property type="match status" value="1"/>
</dbReference>
<organism evidence="13 14">
    <name type="scientific">Citrobacter amalonaticus</name>
    <dbReference type="NCBI Taxonomy" id="35703"/>
    <lineage>
        <taxon>Bacteria</taxon>
        <taxon>Pseudomonadati</taxon>
        <taxon>Pseudomonadota</taxon>
        <taxon>Gammaproteobacteria</taxon>
        <taxon>Enterobacterales</taxon>
        <taxon>Enterobacteriaceae</taxon>
        <taxon>Citrobacter</taxon>
    </lineage>
</organism>
<keyword evidence="5" id="KW-0175">Coiled coil</keyword>
<evidence type="ECO:0000256" key="1">
    <source>
        <dbReference type="ARBA" id="ARBA00004365"/>
    </source>
</evidence>
<evidence type="ECO:0000256" key="8">
    <source>
        <dbReference type="ARBA" id="ARBA00033074"/>
    </source>
</evidence>
<evidence type="ECO:0000256" key="3">
    <source>
        <dbReference type="ARBA" id="ARBA00011255"/>
    </source>
</evidence>
<dbReference type="Pfam" id="PF07195">
    <property type="entry name" value="FliD_C"/>
    <property type="match status" value="1"/>
</dbReference>
<evidence type="ECO:0000256" key="9">
    <source>
        <dbReference type="ARBA" id="ARBA00033192"/>
    </source>
</evidence>
<proteinExistence type="inferred from homology"/>
<evidence type="ECO:0000256" key="2">
    <source>
        <dbReference type="ARBA" id="ARBA00009764"/>
    </source>
</evidence>
<dbReference type="GO" id="GO:0071973">
    <property type="term" value="P:bacterial-type flagellum-dependent cell motility"/>
    <property type="evidence" value="ECO:0007669"/>
    <property type="project" value="TreeGrafter"/>
</dbReference>
<evidence type="ECO:0000313" key="14">
    <source>
        <dbReference type="Proteomes" id="UP000656723"/>
    </source>
</evidence>
<dbReference type="Pfam" id="PF02465">
    <property type="entry name" value="FliD_N"/>
    <property type="match status" value="1"/>
</dbReference>
<feature type="region of interest" description="Disordered" evidence="10">
    <location>
        <begin position="111"/>
        <end position="134"/>
    </location>
</feature>
<sequence length="304" mass="32113">MASVSSLGVGSNLDLSALLDKLNAAEQQRLTPLTTQQTSYKAQLTAWGVVKSALQKVQTASDALVKADKIATTAVTSKNTAFSATVDGGVPAGNYTVEVLKMAQSQTLTSQEFSSNKDKIGGTTGSDSRTITISQPGQKEPMTVTLTDDQTSLTGIRDAINKQNGSVTATIIKADDDSYYLSLTSKETGVSNAMTVTVTGDDTLKQKLAYDPSATSGNGLKQTVQASDAEVKINDITITRSSNTIKDAPEGLTLTLLKETEADKPEQLTITRDNTAMKTAIQSFVDAYNSLQTTISSQTKYTAV</sequence>
<feature type="non-terminal residue" evidence="13">
    <location>
        <position position="304"/>
    </location>
</feature>
<gene>
    <name evidence="13" type="primary">fliD</name>
    <name evidence="13" type="ORF">FOT72_28345</name>
</gene>
<reference evidence="13" key="1">
    <citation type="submission" date="2019-07" db="EMBL/GenBank/DDBJ databases">
        <title>KPC-2 carbapenem resistent Enterobacterales isolates from Germany.</title>
        <authorList>
            <person name="Yao Y."/>
            <person name="Falgenhauer L."/>
            <person name="Imirzalioglu C."/>
            <person name="Chakraborty T."/>
        </authorList>
    </citation>
    <scope>NUCLEOTIDE SEQUENCE</scope>
    <source>
        <strain evidence="13">CA13304</strain>
    </source>
</reference>
<comment type="similarity">
    <text evidence="2">Belongs to the FliD family.</text>
</comment>
<evidence type="ECO:0000256" key="5">
    <source>
        <dbReference type="ARBA" id="ARBA00023054"/>
    </source>
</evidence>
<evidence type="ECO:0000256" key="6">
    <source>
        <dbReference type="ARBA" id="ARBA00023143"/>
    </source>
</evidence>
<dbReference type="GO" id="GO:0009424">
    <property type="term" value="C:bacterial-type flagellum hook"/>
    <property type="evidence" value="ECO:0007669"/>
    <property type="project" value="InterPro"/>
</dbReference>
<keyword evidence="13" id="KW-0966">Cell projection</keyword>
<dbReference type="GO" id="GO:0009421">
    <property type="term" value="C:bacterial-type flagellum filament cap"/>
    <property type="evidence" value="ECO:0007669"/>
    <property type="project" value="InterPro"/>
</dbReference>
<evidence type="ECO:0000256" key="7">
    <source>
        <dbReference type="ARBA" id="ARBA00025175"/>
    </source>
</evidence>
<dbReference type="GO" id="GO:0007155">
    <property type="term" value="P:cell adhesion"/>
    <property type="evidence" value="ECO:0007669"/>
    <property type="project" value="InterPro"/>
</dbReference>
<keyword evidence="13" id="KW-0969">Cilium</keyword>
<dbReference type="EMBL" id="VKME01000079">
    <property type="protein sequence ID" value="MBE0131872.1"/>
    <property type="molecule type" value="Genomic_DNA"/>
</dbReference>
<accession>A0A8I0MS04</accession>
<keyword evidence="13" id="KW-0282">Flagellum</keyword>
<name>A0A8I0MS04_CITAM</name>
<dbReference type="InterPro" id="IPR003481">
    <property type="entry name" value="FliD_N"/>
</dbReference>